<evidence type="ECO:0000256" key="2">
    <source>
        <dbReference type="SAM" id="MobiDB-lite"/>
    </source>
</evidence>
<feature type="region of interest" description="Disordered" evidence="2">
    <location>
        <begin position="1631"/>
        <end position="1834"/>
    </location>
</feature>
<accession>A0A836KLC4</accession>
<reference evidence="4" key="2">
    <citation type="journal article" date="2021" name="Sci. Data">
        <title>Chromosome-scale genome sequencing, assembly and annotation of six genomes from subfamily Leishmaniinae.</title>
        <authorList>
            <person name="Almutairi H."/>
            <person name="Urbaniak M.D."/>
            <person name="Bates M.D."/>
            <person name="Jariyapan N."/>
            <person name="Kwakye-Nuako G."/>
            <person name="Thomaz Soccol V."/>
            <person name="Al-Salem W.S."/>
            <person name="Dillon R.J."/>
            <person name="Bates P.A."/>
            <person name="Gatherer D."/>
        </authorList>
    </citation>
    <scope>NUCLEOTIDE SEQUENCE [LARGE SCALE GENOMIC DNA]</scope>
</reference>
<comment type="caution">
    <text evidence="3">The sequence shown here is derived from an EMBL/GenBank/DDBJ whole genome shotgun (WGS) entry which is preliminary data.</text>
</comment>
<feature type="compositionally biased region" description="Polar residues" evidence="2">
    <location>
        <begin position="124"/>
        <end position="141"/>
    </location>
</feature>
<feature type="region of interest" description="Disordered" evidence="2">
    <location>
        <begin position="895"/>
        <end position="1000"/>
    </location>
</feature>
<feature type="region of interest" description="Disordered" evidence="2">
    <location>
        <begin position="215"/>
        <end position="255"/>
    </location>
</feature>
<feature type="compositionally biased region" description="Polar residues" evidence="2">
    <location>
        <begin position="925"/>
        <end position="937"/>
    </location>
</feature>
<feature type="compositionally biased region" description="Low complexity" evidence="2">
    <location>
        <begin position="237"/>
        <end position="254"/>
    </location>
</feature>
<feature type="compositionally biased region" description="Low complexity" evidence="2">
    <location>
        <begin position="801"/>
        <end position="822"/>
    </location>
</feature>
<evidence type="ECO:0000313" key="3">
    <source>
        <dbReference type="EMBL" id="KAG5479824.1"/>
    </source>
</evidence>
<dbReference type="KEGG" id="loi:92361696"/>
<evidence type="ECO:0000313" key="4">
    <source>
        <dbReference type="Proteomes" id="UP000674143"/>
    </source>
</evidence>
<feature type="compositionally biased region" description="Low complexity" evidence="2">
    <location>
        <begin position="1781"/>
        <end position="1790"/>
    </location>
</feature>
<feature type="compositionally biased region" description="Low complexity" evidence="2">
    <location>
        <begin position="1746"/>
        <end position="1760"/>
    </location>
</feature>
<feature type="region of interest" description="Disordered" evidence="2">
    <location>
        <begin position="124"/>
        <end position="156"/>
    </location>
</feature>
<dbReference type="RefSeq" id="XP_067063535.1">
    <property type="nucleotide sequence ID" value="XM_067207762.1"/>
</dbReference>
<feature type="region of interest" description="Disordered" evidence="2">
    <location>
        <begin position="1095"/>
        <end position="1206"/>
    </location>
</feature>
<feature type="compositionally biased region" description="Low complexity" evidence="2">
    <location>
        <begin position="1168"/>
        <end position="1185"/>
    </location>
</feature>
<feature type="compositionally biased region" description="Basic and acidic residues" evidence="2">
    <location>
        <begin position="613"/>
        <end position="627"/>
    </location>
</feature>
<dbReference type="EMBL" id="JAFHLR010000021">
    <property type="protein sequence ID" value="KAG5479824.1"/>
    <property type="molecule type" value="Genomic_DNA"/>
</dbReference>
<feature type="compositionally biased region" description="Low complexity" evidence="2">
    <location>
        <begin position="957"/>
        <end position="970"/>
    </location>
</feature>
<dbReference type="GeneID" id="92361696"/>
<feature type="compositionally biased region" description="Low complexity" evidence="2">
    <location>
        <begin position="1447"/>
        <end position="1463"/>
    </location>
</feature>
<feature type="region of interest" description="Disordered" evidence="2">
    <location>
        <begin position="1854"/>
        <end position="1874"/>
    </location>
</feature>
<dbReference type="Proteomes" id="UP000674143">
    <property type="component" value="Unassembled WGS sequence"/>
</dbReference>
<feature type="compositionally biased region" description="Polar residues" evidence="2">
    <location>
        <begin position="1854"/>
        <end position="1871"/>
    </location>
</feature>
<feature type="coiled-coil region" evidence="1">
    <location>
        <begin position="1920"/>
        <end position="1954"/>
    </location>
</feature>
<keyword evidence="1" id="KW-0175">Coiled coil</keyword>
<feature type="region of interest" description="Disordered" evidence="2">
    <location>
        <begin position="1"/>
        <end position="23"/>
    </location>
</feature>
<name>A0A836KLC4_9TRYP</name>
<feature type="compositionally biased region" description="Polar residues" evidence="2">
    <location>
        <begin position="217"/>
        <end position="228"/>
    </location>
</feature>
<keyword evidence="4" id="KW-1185">Reference proteome</keyword>
<feature type="compositionally biased region" description="Low complexity" evidence="2">
    <location>
        <begin position="550"/>
        <end position="559"/>
    </location>
</feature>
<proteinExistence type="predicted"/>
<sequence length="2055" mass="217149">MSRAGLAPRWMSGDATLTTSPTAPSRACVTAAPFARSPASSHGASSRGVDPYQVCRAHVDQLLKLQGEQVELAQTLRAVLRIASMHAEPIAEANTTDGAPQRASAAKSVIDNAENVFPVCRGYHSSTSARQQRPTSASTEAGTPPTPKSSSSPSLGPSVMSLVHRLYVLQRESVEFAATQCMPSVAELFATFEAYWTWKLSQMCVDGVWEDEEADTTPATGSLASTHSAIDGATTASRVSQPRPSQRQRPPTLRQRYDQALRVRDELLSLLQLNSEAVRSLDVQVEQWRQCRDSAPVSRYAPGWLTESPADIVGASGTVPRVTDMHVHAQRREFEAYICQLVEVTQATHHIAQLLKTALQALCRPSPRTMVPSVMPSATAVERIDLFSGASKELPQSGGNAAHSAAVHEGRLGRLQTRHSVNTEGLAASGTSAQCDRAYSSTELSAITSSSPAFRTGGAATRPGCSLRSSRHLNDRTPRQVAKPTQCGDARFVKGANNDTHSSWMDALSPLTPPPDAATASVSPPTPSPHCVECSEPHSQQLQRQRRNQRSLSPSLSPPGAAAQTEGSASLAAASRASSRCASPSSAGAVSLSPLTVQCGAATTAAAVVPAQSREERIGRDHQRPDPMHSFASQLWRSGKSEVSSGIEAAVTPVVAVRLAEDGAAPHDCDDDKASRLSADAEHPSWLRGNCLSRDGARSLLRELTSASADAVAVEGSRVCKSPQSAGSCGRDVREGPAAVDSALRIFGEAAAVYVPPFSEQPLCHSGDAPSLSTAPEFADVTRGEEGRTTSQPSPSPSLPPHQTSEAHTAAAPAATRPSVSAGGSTSLQYLSPRSPSMVGAAGRSPACDEYGGAGEQGCLSVGRAASIPTCLWPQLHDRAASPSSSSAVPVLASADVEDAQPAQSTTESVPVPHRPSSKEEEGSRGTTITHSASHTADVNFYTARDSDTDVSPPPALTAALRASASTAPSESMSRLLQRTQHPKQQQGHQQPHVKEWDRSVSSTPLLLDNLESELVHVQQRLQELAPPRHSSPALSASIAAADNSAAAEALRRSLENRVRLTMHEGLKALRAEQRHSLRKVRKYVKHTLEEVAEAVSAVSSRNQSSRGSSCLSSRSRPSTTAHEGNDNGADSLGGDARPTRTAEQQLRAARASQQVQTEVLAASTEMASAPASNAPRSSAAHPSPLLNTEQQHTAPAAPASPKAQELQRSLAVAEAKAARLEQLTVQLKKRLWMAELAQLSPASETRLPQKLTGAAKRRFSLRDAFVYGLSSEVSDTEVDDGGWSEARHAAASEGCCEGGRTAADGVAVEERAMLYLVDRELGCRTAWDARAQSQQRSSALLHTVGEMSRSSRQVSCDDSGPSASTERECSLDMRCFEDDTAAAFLPPIISAPAGVTGGLPSRRLDWSSAVPVSATSITNAMRSPGIRRQRASIFQVLRQSRAAWDAQSSAPSGQRQQRQSGSCHPSPSPSRQHCRAGTMAEGPAVLTPRAQSVEQSSPRLQTQRLGQHPYNAAVAPHGDQRNAKERATVGDLRPSVCSHYYTAISEDGGGGSVAGARPRSPTSASALRAEQVLQNAKRLLQSRSASLAAGHHDIRNPWPSSAPLAGGLSSSFSAVSSAKRCADSREHCLETRHRHGGGTTGGASASPGGYLSEPRQWGDRVEQLDGASPPPRAFADADPHSGTTDAALGLQRVSDSQDRRKGGSFATDGAHGSHSRSRSRSPGSDYRDYDTSPCSAVAYSTGKLPRASSPPGAKAAPSSMGQRSTPPSVVAGPPLLADMSRAATSATTARHARRRVDSATSPAPRKDAEVLAAADRGERSASSHSDVAAHHPERSARAITGCTECGCSPPSICTTGSRSTRGHRSPSSLLHPTAEHRVHDSKRVAPMPLTSRLSRSTSQCPSCSKSSASSCGSAQQQLLGTLEEQESTLAAALDQLQMQRRQLREKHQQVSLLMKRKTLVDAVHALPRTMHDGGQRAAGGATANAGKPSTRARDGDRDGSAAAGETSHSSTYLHHLLKRLKAAESSLADREQRVREALRVVQRQRSALLRDDLL</sequence>
<feature type="region of interest" description="Disordered" evidence="2">
    <location>
        <begin position="446"/>
        <end position="571"/>
    </location>
</feature>
<feature type="compositionally biased region" description="Polar residues" evidence="2">
    <location>
        <begin position="971"/>
        <end position="980"/>
    </location>
</feature>
<feature type="region of interest" description="Disordered" evidence="2">
    <location>
        <begin position="606"/>
        <end position="629"/>
    </location>
</feature>
<organism evidence="3 4">
    <name type="scientific">Leishmania orientalis</name>
    <dbReference type="NCBI Taxonomy" id="2249476"/>
    <lineage>
        <taxon>Eukaryota</taxon>
        <taxon>Discoba</taxon>
        <taxon>Euglenozoa</taxon>
        <taxon>Kinetoplastea</taxon>
        <taxon>Metakinetoplastina</taxon>
        <taxon>Trypanosomatida</taxon>
        <taxon>Trypanosomatidae</taxon>
        <taxon>Leishmaniinae</taxon>
        <taxon>Leishmania</taxon>
    </lineage>
</organism>
<feature type="compositionally biased region" description="Low complexity" evidence="2">
    <location>
        <begin position="1095"/>
        <end position="1119"/>
    </location>
</feature>
<feature type="region of interest" description="Disordered" evidence="2">
    <location>
        <begin position="1445"/>
        <end position="1478"/>
    </location>
</feature>
<gene>
    <name evidence="3" type="ORF">LSCM4_05832</name>
</gene>
<feature type="region of interest" description="Disordered" evidence="2">
    <location>
        <begin position="765"/>
        <end position="848"/>
    </location>
</feature>
<feature type="compositionally biased region" description="Polar residues" evidence="2">
    <location>
        <begin position="823"/>
        <end position="835"/>
    </location>
</feature>
<protein>
    <submittedName>
        <fullName evidence="3">Uncharacterized protein</fullName>
    </submittedName>
</protein>
<feature type="compositionally biased region" description="Basic and acidic residues" evidence="2">
    <location>
        <begin position="1805"/>
        <end position="1834"/>
    </location>
</feature>
<reference evidence="4" key="1">
    <citation type="journal article" date="2021" name="Microbiol. Resour. Announc.">
        <title>LGAAP: Leishmaniinae Genome Assembly and Annotation Pipeline.</title>
        <authorList>
            <person name="Almutairi H."/>
            <person name="Urbaniak M.D."/>
            <person name="Bates M.D."/>
            <person name="Jariyapan N."/>
            <person name="Kwakye-Nuako G."/>
            <person name="Thomaz-Soccol V."/>
            <person name="Al-Salem W.S."/>
            <person name="Dillon R.J."/>
            <person name="Bates P.A."/>
            <person name="Gatherer D."/>
        </authorList>
    </citation>
    <scope>NUCLEOTIDE SEQUENCE [LARGE SCALE GENOMIC DNA]</scope>
</reference>
<feature type="region of interest" description="Disordered" evidence="2">
    <location>
        <begin position="1971"/>
        <end position="2010"/>
    </location>
</feature>
<evidence type="ECO:0000256" key="1">
    <source>
        <dbReference type="SAM" id="Coils"/>
    </source>
</evidence>